<name>A0ABP9XCL2_9DEIO</name>
<gene>
    <name evidence="1" type="ORF">Dalu01_01030</name>
</gene>
<accession>A0ABP9XCL2</accession>
<dbReference type="Proteomes" id="UP001404956">
    <property type="component" value="Unassembled WGS sequence"/>
</dbReference>
<proteinExistence type="predicted"/>
<sequence>MDIYKGDTRVFEMWAYSTSHSVLLVRSNKKEEEGILDRIDIAFFGTRMISLPSLFYADLVSSDQKNPSGQSPTTTDSRAEVFTFFNDGLAVGTVQALRYEAHRDAGNFYDKSGIRIEWGVISNLLD</sequence>
<organism evidence="1 2">
    <name type="scientific">Deinococcus aluminii</name>
    <dbReference type="NCBI Taxonomy" id="1656885"/>
    <lineage>
        <taxon>Bacteria</taxon>
        <taxon>Thermotogati</taxon>
        <taxon>Deinococcota</taxon>
        <taxon>Deinococci</taxon>
        <taxon>Deinococcales</taxon>
        <taxon>Deinococcaceae</taxon>
        <taxon>Deinococcus</taxon>
    </lineage>
</organism>
<keyword evidence="2" id="KW-1185">Reference proteome</keyword>
<dbReference type="RefSeq" id="WP_345451935.1">
    <property type="nucleotide sequence ID" value="NZ_BAABRV010000002.1"/>
</dbReference>
<dbReference type="EMBL" id="BAABRV010000002">
    <property type="protein sequence ID" value="GAA5532641.1"/>
    <property type="molecule type" value="Genomic_DNA"/>
</dbReference>
<reference evidence="1 2" key="1">
    <citation type="submission" date="2024-02" db="EMBL/GenBank/DDBJ databases">
        <title>Deinococcus aluminii NBRC 112889.</title>
        <authorList>
            <person name="Ichikawa N."/>
            <person name="Katano-Makiyama Y."/>
            <person name="Hidaka K."/>
        </authorList>
    </citation>
    <scope>NUCLEOTIDE SEQUENCE [LARGE SCALE GENOMIC DNA]</scope>
    <source>
        <strain evidence="1 2">NBRC 112889</strain>
    </source>
</reference>
<comment type="caution">
    <text evidence="1">The sequence shown here is derived from an EMBL/GenBank/DDBJ whole genome shotgun (WGS) entry which is preliminary data.</text>
</comment>
<protein>
    <submittedName>
        <fullName evidence="1">Uncharacterized protein</fullName>
    </submittedName>
</protein>
<evidence type="ECO:0000313" key="1">
    <source>
        <dbReference type="EMBL" id="GAA5532641.1"/>
    </source>
</evidence>
<evidence type="ECO:0000313" key="2">
    <source>
        <dbReference type="Proteomes" id="UP001404956"/>
    </source>
</evidence>